<protein>
    <submittedName>
        <fullName evidence="8">Type III secretion system needle protein SsaG</fullName>
    </submittedName>
</protein>
<evidence type="ECO:0000256" key="3">
    <source>
        <dbReference type="ARBA" id="ARBA00022448"/>
    </source>
</evidence>
<organism evidence="8 9">
    <name type="scientific">Cedecea neteri</name>
    <dbReference type="NCBI Taxonomy" id="158822"/>
    <lineage>
        <taxon>Bacteria</taxon>
        <taxon>Pseudomonadati</taxon>
        <taxon>Pseudomonadota</taxon>
        <taxon>Gammaproteobacteria</taxon>
        <taxon>Enterobacterales</taxon>
        <taxon>Enterobacteriaceae</taxon>
        <taxon>Cedecea</taxon>
    </lineage>
</organism>
<evidence type="ECO:0000256" key="6">
    <source>
        <dbReference type="ARBA" id="ARBA00023026"/>
    </source>
</evidence>
<evidence type="ECO:0000313" key="8">
    <source>
        <dbReference type="EMBL" id="AIR06619.1"/>
    </source>
</evidence>
<name>A0A089Q7Z7_9ENTR</name>
<dbReference type="GO" id="GO:0030254">
    <property type="term" value="P:protein secretion by the type III secretion system"/>
    <property type="evidence" value="ECO:0007669"/>
    <property type="project" value="InterPro"/>
</dbReference>
<dbReference type="GO" id="GO:0009986">
    <property type="term" value="C:cell surface"/>
    <property type="evidence" value="ECO:0007669"/>
    <property type="project" value="UniProtKB-SubCell"/>
</dbReference>
<gene>
    <name evidence="8" type="ORF">JT31_18980</name>
</gene>
<evidence type="ECO:0000256" key="1">
    <source>
        <dbReference type="ARBA" id="ARBA00004241"/>
    </source>
</evidence>
<reference evidence="8 9" key="1">
    <citation type="submission" date="2014-09" db="EMBL/GenBank/DDBJ databases">
        <title>Cedecea neteri SSMD04 Genome Sequencing.</title>
        <authorList>
            <person name="Tan J.-Y."/>
        </authorList>
    </citation>
    <scope>NUCLEOTIDE SEQUENCE [LARGE SCALE GENOMIC DNA]</scope>
    <source>
        <strain evidence="8 9">SSMD04</strain>
    </source>
</reference>
<evidence type="ECO:0000256" key="4">
    <source>
        <dbReference type="ARBA" id="ARBA00022525"/>
    </source>
</evidence>
<evidence type="ECO:0000313" key="9">
    <source>
        <dbReference type="Proteomes" id="UP000029481"/>
    </source>
</evidence>
<dbReference type="GO" id="GO:0005576">
    <property type="term" value="C:extracellular region"/>
    <property type="evidence" value="ECO:0007669"/>
    <property type="project" value="UniProtKB-SubCell"/>
</dbReference>
<evidence type="ECO:0000256" key="7">
    <source>
        <dbReference type="ARBA" id="ARBA00035658"/>
    </source>
</evidence>
<dbReference type="EMBL" id="CP009451">
    <property type="protein sequence ID" value="AIR06619.1"/>
    <property type="molecule type" value="Genomic_DNA"/>
</dbReference>
<dbReference type="InterPro" id="IPR011841">
    <property type="entry name" value="T3SS_needle_YscF"/>
</dbReference>
<dbReference type="SUPFAM" id="SSF140129">
    <property type="entry name" value="MxiH-like"/>
    <property type="match status" value="1"/>
</dbReference>
<dbReference type="InterPro" id="IPR021123">
    <property type="entry name" value="T3SS_needle-like"/>
</dbReference>
<keyword evidence="5" id="KW-0653">Protein transport</keyword>
<dbReference type="Pfam" id="PF09392">
    <property type="entry name" value="T3SS_needle_F"/>
    <property type="match status" value="1"/>
</dbReference>
<dbReference type="GO" id="GO:0030257">
    <property type="term" value="C:type III protein secretion system complex"/>
    <property type="evidence" value="ECO:0007669"/>
    <property type="project" value="InterPro"/>
</dbReference>
<keyword evidence="3" id="KW-0813">Transport</keyword>
<sequence>MNVEQLVDSLSRLAHQAGQAIEDKMNGQDISNPEAMLKAQFAVQQYSTFINYESAMIKTIKDMLSGIITKI</sequence>
<evidence type="ECO:0000256" key="2">
    <source>
        <dbReference type="ARBA" id="ARBA00004613"/>
    </source>
</evidence>
<accession>A0A089Q7Z7</accession>
<dbReference type="Gene3D" id="1.20.58.90">
    <property type="match status" value="1"/>
</dbReference>
<dbReference type="OrthoDB" id="6428648at2"/>
<dbReference type="Proteomes" id="UP000029481">
    <property type="component" value="Chromosome"/>
</dbReference>
<keyword evidence="9" id="KW-1185">Reference proteome</keyword>
<dbReference type="RefSeq" id="WP_006820327.1">
    <property type="nucleotide sequence ID" value="NZ_CP009451.1"/>
</dbReference>
<dbReference type="InterPro" id="IPR037203">
    <property type="entry name" value="T3SS_needle-like_sf"/>
</dbReference>
<proteinExistence type="inferred from homology"/>
<dbReference type="NCBIfam" id="TIGR02105">
    <property type="entry name" value="III_needle"/>
    <property type="match status" value="1"/>
</dbReference>
<evidence type="ECO:0000256" key="5">
    <source>
        <dbReference type="ARBA" id="ARBA00022927"/>
    </source>
</evidence>
<dbReference type="GeneID" id="66902950"/>
<dbReference type="KEGG" id="cnt:JT31_18980"/>
<comment type="similarity">
    <text evidence="7">Belongs to the SctF family.</text>
</comment>
<comment type="subcellular location">
    <subcellularLocation>
        <location evidence="1">Cell surface</location>
    </subcellularLocation>
    <subcellularLocation>
        <location evidence="2">Secreted</location>
    </subcellularLocation>
</comment>
<keyword evidence="6" id="KW-0843">Virulence</keyword>
<dbReference type="AlphaFoldDB" id="A0A089Q7Z7"/>
<keyword evidence="4" id="KW-0964">Secreted</keyword>